<dbReference type="EMBL" id="BLLB01000002">
    <property type="protein sequence ID" value="GFH01981.1"/>
    <property type="molecule type" value="Genomic_DNA"/>
</dbReference>
<sequence length="166" mass="17909">MTTTVGVRARFAGRLAATAGLLLVVSACQTQQEEPAASSAPPAPEVRHDTEELARIFPALGAPVSASWIQWDNTATRPENSRLKLQWIDAVVQVTPATMEELVTQHESEETGSQPAVQKVLEPELPPGPFLTGIELNMVFGAERRSTRVFLDPPQDEVVLQSSIAG</sequence>
<dbReference type="Proteomes" id="UP000465304">
    <property type="component" value="Unassembled WGS sequence"/>
</dbReference>
<keyword evidence="1" id="KW-0732">Signal</keyword>
<reference evidence="2 3" key="1">
    <citation type="journal article" date="2019" name="Emerg. Microbes Infect.">
        <title>Comprehensive subspecies identification of 175 nontuberculous mycobacteria species based on 7547 genomic profiles.</title>
        <authorList>
            <person name="Matsumoto Y."/>
            <person name="Kinjo T."/>
            <person name="Motooka D."/>
            <person name="Nabeya D."/>
            <person name="Jung N."/>
            <person name="Uechi K."/>
            <person name="Horii T."/>
            <person name="Iida T."/>
            <person name="Fujita J."/>
            <person name="Nakamura S."/>
        </authorList>
    </citation>
    <scope>NUCLEOTIDE SEQUENCE [LARGE SCALE GENOMIC DNA]</scope>
    <source>
        <strain evidence="2 3">JCM 30996</strain>
    </source>
</reference>
<evidence type="ECO:0000256" key="1">
    <source>
        <dbReference type="SAM" id="SignalP"/>
    </source>
</evidence>
<accession>A0A7I9ZLR7</accession>
<protein>
    <recommendedName>
        <fullName evidence="4">Lipoprotein</fullName>
    </recommendedName>
</protein>
<organism evidence="2 3">
    <name type="scientific">Mycolicibacterium hippocampi</name>
    <dbReference type="NCBI Taxonomy" id="659824"/>
    <lineage>
        <taxon>Bacteria</taxon>
        <taxon>Bacillati</taxon>
        <taxon>Actinomycetota</taxon>
        <taxon>Actinomycetes</taxon>
        <taxon>Mycobacteriales</taxon>
        <taxon>Mycobacteriaceae</taxon>
        <taxon>Mycolicibacterium</taxon>
    </lineage>
</organism>
<name>A0A7I9ZLR7_9MYCO</name>
<evidence type="ECO:0000313" key="2">
    <source>
        <dbReference type="EMBL" id="GFH01981.1"/>
    </source>
</evidence>
<evidence type="ECO:0008006" key="4">
    <source>
        <dbReference type="Google" id="ProtNLM"/>
    </source>
</evidence>
<dbReference type="AlphaFoldDB" id="A0A7I9ZLR7"/>
<feature type="signal peptide" evidence="1">
    <location>
        <begin position="1"/>
        <end position="30"/>
    </location>
</feature>
<keyword evidence="3" id="KW-1185">Reference proteome</keyword>
<comment type="caution">
    <text evidence="2">The sequence shown here is derived from an EMBL/GenBank/DDBJ whole genome shotgun (WGS) entry which is preliminary data.</text>
</comment>
<gene>
    <name evidence="2" type="ORF">MHIP_24640</name>
</gene>
<evidence type="ECO:0000313" key="3">
    <source>
        <dbReference type="Proteomes" id="UP000465304"/>
    </source>
</evidence>
<feature type="chain" id="PRO_5038797401" description="Lipoprotein" evidence="1">
    <location>
        <begin position="31"/>
        <end position="166"/>
    </location>
</feature>
<proteinExistence type="predicted"/>